<keyword evidence="5 6" id="KW-0472">Membrane</keyword>
<accession>A0ABW5ZL30</accession>
<reference evidence="8" key="1">
    <citation type="journal article" date="2019" name="Int. J. Syst. Evol. Microbiol.">
        <title>The Global Catalogue of Microorganisms (GCM) 10K type strain sequencing project: providing services to taxonomists for standard genome sequencing and annotation.</title>
        <authorList>
            <consortium name="The Broad Institute Genomics Platform"/>
            <consortium name="The Broad Institute Genome Sequencing Center for Infectious Disease"/>
            <person name="Wu L."/>
            <person name="Ma J."/>
        </authorList>
    </citation>
    <scope>NUCLEOTIDE SEQUENCE [LARGE SCALE GENOMIC DNA]</scope>
    <source>
        <strain evidence="8">KCTC 13528</strain>
    </source>
</reference>
<evidence type="ECO:0000256" key="4">
    <source>
        <dbReference type="ARBA" id="ARBA00022989"/>
    </source>
</evidence>
<organism evidence="7 8">
    <name type="scientific">Jeotgalibacillus terrae</name>
    <dbReference type="NCBI Taxonomy" id="587735"/>
    <lineage>
        <taxon>Bacteria</taxon>
        <taxon>Bacillati</taxon>
        <taxon>Bacillota</taxon>
        <taxon>Bacilli</taxon>
        <taxon>Bacillales</taxon>
        <taxon>Caryophanaceae</taxon>
        <taxon>Jeotgalibacillus</taxon>
    </lineage>
</organism>
<protein>
    <submittedName>
        <fullName evidence="7">Oligosaccharide flippase family protein</fullName>
    </submittedName>
</protein>
<keyword evidence="8" id="KW-1185">Reference proteome</keyword>
<dbReference type="InterPro" id="IPR024923">
    <property type="entry name" value="PG_synth_SpoVB"/>
</dbReference>
<sequence>MSHASQSMMKGAAILTFAALFSKVLSALYRVPFQNLTGDTGFYIYQQVYPFYGLFIALCTYAFPVMISSILIEREHERKRVLKLMTLFLTGIGFLLFLILYTGAGLIADFMGDPELKPLIALSAWPFLLLPLLSGGKGWFQSQSNMIPSAAAQAVEQTVRVIVILAAAFVLTGSGASLYTVGEGAVAGSIAGVTAGIVVLLFFARRQFSGDKQPLKLQKGDISLLKVLLVRGTAIAMVSMLLVLYQLVDALNVYSLLTGYTGDAGEAKSLKGIYDRGQPIIQMGVVAATSLSLAIVPVIAADYERSKHDQVRRKAALALKMGLVFGAAACVGLISIMSPLNTFLFQNNDGTAVLSILTLSVLLTSVIVTVNAVLQGAGSYHTAAWTAAFSLLLKYGLNMVLVPYMGTGGAAVATVLSLAAVAAVLIVKFYQKIGLRLGKPFYIRLSSGLAVMAAGVAVLLLIWTPETRLSAGLASVTSAVAGAYLFFITSWSTGLFTKDELGQIPLGGKIDRLFGRRIEKGAD</sequence>
<feature type="transmembrane region" description="Helical" evidence="6">
    <location>
        <begin position="321"/>
        <end position="340"/>
    </location>
</feature>
<feature type="transmembrane region" description="Helical" evidence="6">
    <location>
        <begin position="280"/>
        <end position="300"/>
    </location>
</feature>
<dbReference type="Proteomes" id="UP001597561">
    <property type="component" value="Unassembled WGS sequence"/>
</dbReference>
<dbReference type="PANTHER" id="PTHR30250:SF29">
    <property type="entry name" value="POLYSACCHARIDE BIOSYNTHESIS PROTEIN C-TERMINAL DOMAIN-CONTAINING PROTEIN"/>
    <property type="match status" value="1"/>
</dbReference>
<feature type="transmembrane region" description="Helical" evidence="6">
    <location>
        <begin position="410"/>
        <end position="430"/>
    </location>
</feature>
<dbReference type="CDD" id="cd13124">
    <property type="entry name" value="MATE_SpoVB_like"/>
    <property type="match status" value="1"/>
</dbReference>
<evidence type="ECO:0000256" key="1">
    <source>
        <dbReference type="ARBA" id="ARBA00004651"/>
    </source>
</evidence>
<dbReference type="Pfam" id="PF01943">
    <property type="entry name" value="Polysacc_synt"/>
    <property type="match status" value="1"/>
</dbReference>
<dbReference type="InterPro" id="IPR050833">
    <property type="entry name" value="Poly_Biosynth_Transport"/>
</dbReference>
<feature type="transmembrane region" description="Helical" evidence="6">
    <location>
        <begin position="224"/>
        <end position="248"/>
    </location>
</feature>
<proteinExistence type="predicted"/>
<comment type="subcellular location">
    <subcellularLocation>
        <location evidence="1">Cell membrane</location>
        <topology evidence="1">Multi-pass membrane protein</topology>
    </subcellularLocation>
</comment>
<name>A0ABW5ZL30_9BACL</name>
<evidence type="ECO:0000313" key="8">
    <source>
        <dbReference type="Proteomes" id="UP001597561"/>
    </source>
</evidence>
<feature type="transmembrane region" description="Helical" evidence="6">
    <location>
        <begin position="442"/>
        <end position="463"/>
    </location>
</feature>
<evidence type="ECO:0000256" key="2">
    <source>
        <dbReference type="ARBA" id="ARBA00022475"/>
    </source>
</evidence>
<feature type="transmembrane region" description="Helical" evidence="6">
    <location>
        <begin position="469"/>
        <end position="488"/>
    </location>
</feature>
<keyword evidence="2" id="KW-1003">Cell membrane</keyword>
<feature type="transmembrane region" description="Helical" evidence="6">
    <location>
        <begin position="352"/>
        <end position="374"/>
    </location>
</feature>
<evidence type="ECO:0000256" key="5">
    <source>
        <dbReference type="ARBA" id="ARBA00023136"/>
    </source>
</evidence>
<comment type="caution">
    <text evidence="7">The sequence shown here is derived from an EMBL/GenBank/DDBJ whole genome shotgun (WGS) entry which is preliminary data.</text>
</comment>
<feature type="transmembrane region" description="Helical" evidence="6">
    <location>
        <begin position="50"/>
        <end position="72"/>
    </location>
</feature>
<evidence type="ECO:0000256" key="6">
    <source>
        <dbReference type="SAM" id="Phobius"/>
    </source>
</evidence>
<evidence type="ECO:0000313" key="7">
    <source>
        <dbReference type="EMBL" id="MFD2913665.1"/>
    </source>
</evidence>
<keyword evidence="3 6" id="KW-0812">Transmembrane</keyword>
<evidence type="ECO:0000256" key="3">
    <source>
        <dbReference type="ARBA" id="ARBA00022692"/>
    </source>
</evidence>
<keyword evidence="4 6" id="KW-1133">Transmembrane helix</keyword>
<feature type="transmembrane region" description="Helical" evidence="6">
    <location>
        <begin position="161"/>
        <end position="179"/>
    </location>
</feature>
<feature type="transmembrane region" description="Helical" evidence="6">
    <location>
        <begin position="383"/>
        <end position="404"/>
    </location>
</feature>
<dbReference type="InterPro" id="IPR002797">
    <property type="entry name" value="Polysacc_synth"/>
</dbReference>
<feature type="transmembrane region" description="Helical" evidence="6">
    <location>
        <begin position="84"/>
        <end position="107"/>
    </location>
</feature>
<feature type="transmembrane region" description="Helical" evidence="6">
    <location>
        <begin position="119"/>
        <end position="140"/>
    </location>
</feature>
<gene>
    <name evidence="7" type="ORF">ACFS5P_17380</name>
</gene>
<dbReference type="EMBL" id="JBHUPG010000034">
    <property type="protein sequence ID" value="MFD2913665.1"/>
    <property type="molecule type" value="Genomic_DNA"/>
</dbReference>
<dbReference type="RefSeq" id="WP_204730650.1">
    <property type="nucleotide sequence ID" value="NZ_JAFBDK010000021.1"/>
</dbReference>
<feature type="transmembrane region" description="Helical" evidence="6">
    <location>
        <begin position="185"/>
        <end position="204"/>
    </location>
</feature>
<dbReference type="PANTHER" id="PTHR30250">
    <property type="entry name" value="PST FAMILY PREDICTED COLANIC ACID TRANSPORTER"/>
    <property type="match status" value="1"/>
</dbReference>